<dbReference type="InterPro" id="IPR039770">
    <property type="entry name" value="Rpf2"/>
</dbReference>
<evidence type="ECO:0000256" key="3">
    <source>
        <dbReference type="ARBA" id="ARBA00020387"/>
    </source>
</evidence>
<dbReference type="InterPro" id="IPR007109">
    <property type="entry name" value="Brix"/>
</dbReference>
<reference evidence="8" key="1">
    <citation type="submission" date="2022-03" db="EMBL/GenBank/DDBJ databases">
        <authorList>
            <person name="Martin C."/>
        </authorList>
    </citation>
    <scope>NUCLEOTIDE SEQUENCE</scope>
</reference>
<dbReference type="SMART" id="SM00879">
    <property type="entry name" value="Brix"/>
    <property type="match status" value="1"/>
</dbReference>
<keyword evidence="4 6" id="KW-0539">Nucleus</keyword>
<evidence type="ECO:0000313" key="8">
    <source>
        <dbReference type="EMBL" id="CAH1800324.1"/>
    </source>
</evidence>
<evidence type="ECO:0000256" key="5">
    <source>
        <dbReference type="ARBA" id="ARBA00030889"/>
    </source>
</evidence>
<evidence type="ECO:0000256" key="6">
    <source>
        <dbReference type="RuleBase" id="RU367086"/>
    </source>
</evidence>
<comment type="subcellular location">
    <subcellularLocation>
        <location evidence="1 6">Nucleus</location>
        <location evidence="1 6">Nucleolus</location>
    </subcellularLocation>
</comment>
<dbReference type="PROSITE" id="PS50833">
    <property type="entry name" value="BRIX"/>
    <property type="match status" value="1"/>
</dbReference>
<evidence type="ECO:0000313" key="9">
    <source>
        <dbReference type="Proteomes" id="UP000749559"/>
    </source>
</evidence>
<gene>
    <name evidence="8" type="ORF">OFUS_LOCUS24225</name>
</gene>
<name>A0A8J1XIG3_OWEFU</name>
<dbReference type="GO" id="GO:0000463">
    <property type="term" value="P:maturation of LSU-rRNA from tricistronic rRNA transcript (SSU-rRNA, 5.8S rRNA, LSU-rRNA)"/>
    <property type="evidence" value="ECO:0007669"/>
    <property type="project" value="TreeGrafter"/>
</dbReference>
<dbReference type="OrthoDB" id="407658at2759"/>
<dbReference type="Proteomes" id="UP000749559">
    <property type="component" value="Unassembled WGS sequence"/>
</dbReference>
<protein>
    <recommendedName>
        <fullName evidence="3 6">Ribosome production factor 2 homolog</fullName>
    </recommendedName>
    <alternativeName>
        <fullName evidence="5 6">Ribosome biogenesis protein RPF2 homolog</fullName>
    </alternativeName>
</protein>
<dbReference type="GO" id="GO:0019843">
    <property type="term" value="F:rRNA binding"/>
    <property type="evidence" value="ECO:0007669"/>
    <property type="project" value="UniProtKB-UniRule"/>
</dbReference>
<feature type="region of interest" description="Disordered" evidence="7">
    <location>
        <begin position="235"/>
        <end position="309"/>
    </location>
</feature>
<comment type="caution">
    <text evidence="8">The sequence shown here is derived from an EMBL/GenBank/DDBJ whole genome shotgun (WGS) entry which is preliminary data.</text>
</comment>
<feature type="compositionally biased region" description="Basic and acidic residues" evidence="7">
    <location>
        <begin position="295"/>
        <end position="309"/>
    </location>
</feature>
<organism evidence="8 9">
    <name type="scientific">Owenia fusiformis</name>
    <name type="common">Polychaete worm</name>
    <dbReference type="NCBI Taxonomy" id="6347"/>
    <lineage>
        <taxon>Eukaryota</taxon>
        <taxon>Metazoa</taxon>
        <taxon>Spiralia</taxon>
        <taxon>Lophotrochozoa</taxon>
        <taxon>Annelida</taxon>
        <taxon>Polychaeta</taxon>
        <taxon>Sedentaria</taxon>
        <taxon>Canalipalpata</taxon>
        <taxon>Sabellida</taxon>
        <taxon>Oweniida</taxon>
        <taxon>Oweniidae</taxon>
        <taxon>Owenia</taxon>
    </lineage>
</organism>
<evidence type="ECO:0000256" key="7">
    <source>
        <dbReference type="SAM" id="MobiDB-lite"/>
    </source>
</evidence>
<evidence type="ECO:0000256" key="1">
    <source>
        <dbReference type="ARBA" id="ARBA00004604"/>
    </source>
</evidence>
<dbReference type="PANTHER" id="PTHR12728">
    <property type="entry name" value="BRIX DOMAIN CONTAINING PROTEIN"/>
    <property type="match status" value="1"/>
</dbReference>
<keyword evidence="9" id="KW-1185">Reference proteome</keyword>
<accession>A0A8J1XIG3</accession>
<evidence type="ECO:0000256" key="4">
    <source>
        <dbReference type="ARBA" id="ARBA00023242"/>
    </source>
</evidence>
<feature type="compositionally biased region" description="Basic residues" evidence="7">
    <location>
        <begin position="276"/>
        <end position="287"/>
    </location>
</feature>
<sequence length="309" mass="35675">MVLQRIIKPKNQRVKRVLEKRQPQVHENTKQAMFIRGGHTSETVTEALKDLYSLKKTDSTMLQKKNILRPFEDMTSLEFFSSKNDASLFMFGSHQKKRPNNLVLGRFFDHHLLDMVELGIDKFKSMAQFKCDKCATGTKPCLLFSGEAFDTDHEYKRLKNMLIDFFRGPTVENIRLAGLEHVLNFTVADGKLYIRSYRILLKKSGSRTPRIELEEMGPSLDLTMRRTKLASADLYKTARKQPKTAKPKKRKNISKDVFGTRLGRIHMEKQDMTKLQTRKMKGLKRKPIAAEDDSETGKKSKTSEPSDEN</sequence>
<dbReference type="GO" id="GO:0005730">
    <property type="term" value="C:nucleolus"/>
    <property type="evidence" value="ECO:0007669"/>
    <property type="project" value="UniProtKB-SubCell"/>
</dbReference>
<dbReference type="AlphaFoldDB" id="A0A8J1XIG3"/>
<dbReference type="EMBL" id="CAIIXF020000011">
    <property type="protein sequence ID" value="CAH1800324.1"/>
    <property type="molecule type" value="Genomic_DNA"/>
</dbReference>
<dbReference type="PANTHER" id="PTHR12728:SF0">
    <property type="entry name" value="RIBOSOME PRODUCTION FACTOR 2 HOMOLOG"/>
    <property type="match status" value="1"/>
</dbReference>
<dbReference type="GO" id="GO:0000027">
    <property type="term" value="P:ribosomal large subunit assembly"/>
    <property type="evidence" value="ECO:0007669"/>
    <property type="project" value="InterPro"/>
</dbReference>
<feature type="compositionally biased region" description="Basic residues" evidence="7">
    <location>
        <begin position="237"/>
        <end position="252"/>
    </location>
</feature>
<comment type="similarity">
    <text evidence="2 6">Belongs to the RPF2 family.</text>
</comment>
<proteinExistence type="inferred from homology"/>
<evidence type="ECO:0000256" key="2">
    <source>
        <dbReference type="ARBA" id="ARBA00010782"/>
    </source>
</evidence>
<dbReference type="Pfam" id="PF04427">
    <property type="entry name" value="Brix"/>
    <property type="match status" value="1"/>
</dbReference>